<feature type="transmembrane region" description="Helical" evidence="4">
    <location>
        <begin position="363"/>
        <end position="381"/>
    </location>
</feature>
<organism evidence="6 7">
    <name type="scientific">Oleoguttula mirabilis</name>
    <dbReference type="NCBI Taxonomy" id="1507867"/>
    <lineage>
        <taxon>Eukaryota</taxon>
        <taxon>Fungi</taxon>
        <taxon>Dikarya</taxon>
        <taxon>Ascomycota</taxon>
        <taxon>Pezizomycotina</taxon>
        <taxon>Dothideomycetes</taxon>
        <taxon>Dothideomycetidae</taxon>
        <taxon>Mycosphaerellales</taxon>
        <taxon>Teratosphaeriaceae</taxon>
        <taxon>Oleoguttula</taxon>
    </lineage>
</organism>
<feature type="transmembrane region" description="Helical" evidence="4">
    <location>
        <begin position="99"/>
        <end position="117"/>
    </location>
</feature>
<feature type="transmembrane region" description="Helical" evidence="4">
    <location>
        <begin position="299"/>
        <end position="320"/>
    </location>
</feature>
<keyword evidence="4" id="KW-1133">Transmembrane helix</keyword>
<feature type="transmembrane region" description="Helical" evidence="4">
    <location>
        <begin position="332"/>
        <end position="351"/>
    </location>
</feature>
<keyword evidence="4" id="KW-0812">Transmembrane</keyword>
<feature type="compositionally biased region" description="Basic and acidic residues" evidence="3">
    <location>
        <begin position="39"/>
        <end position="64"/>
    </location>
</feature>
<protein>
    <recommendedName>
        <fullName evidence="5">Major facilitator superfamily (MFS) profile domain-containing protein</fullName>
    </recommendedName>
</protein>
<name>A0AAV9JA94_9PEZI</name>
<dbReference type="Gene3D" id="1.20.1250.20">
    <property type="entry name" value="MFS general substrate transporter like domains"/>
    <property type="match status" value="1"/>
</dbReference>
<feature type="region of interest" description="Disordered" evidence="3">
    <location>
        <begin position="1"/>
        <end position="64"/>
    </location>
</feature>
<feature type="transmembrane region" description="Helical" evidence="4">
    <location>
        <begin position="224"/>
        <end position="244"/>
    </location>
</feature>
<reference evidence="6 7" key="1">
    <citation type="submission" date="2021-11" db="EMBL/GenBank/DDBJ databases">
        <title>Black yeast isolated from Biological Soil Crust.</title>
        <authorList>
            <person name="Kurbessoian T."/>
        </authorList>
    </citation>
    <scope>NUCLEOTIDE SEQUENCE [LARGE SCALE GENOMIC DNA]</scope>
    <source>
        <strain evidence="6 7">CCFEE 5522</strain>
    </source>
</reference>
<evidence type="ECO:0000256" key="4">
    <source>
        <dbReference type="SAM" id="Phobius"/>
    </source>
</evidence>
<feature type="transmembrane region" description="Helical" evidence="4">
    <location>
        <begin position="137"/>
        <end position="155"/>
    </location>
</feature>
<comment type="similarity">
    <text evidence="2">Belongs to the major facilitator superfamily. Monocarboxylate porter (TC 2.A.1.13) family.</text>
</comment>
<dbReference type="InterPro" id="IPR036259">
    <property type="entry name" value="MFS_trans_sf"/>
</dbReference>
<dbReference type="Proteomes" id="UP001324427">
    <property type="component" value="Unassembled WGS sequence"/>
</dbReference>
<dbReference type="AlphaFoldDB" id="A0AAV9JA94"/>
<feature type="compositionally biased region" description="Polar residues" evidence="3">
    <location>
        <begin position="23"/>
        <end position="34"/>
    </location>
</feature>
<accession>A0AAV9JA94</accession>
<dbReference type="PANTHER" id="PTHR11360">
    <property type="entry name" value="MONOCARBOXYLATE TRANSPORTER"/>
    <property type="match status" value="1"/>
</dbReference>
<feature type="transmembrane region" description="Helical" evidence="4">
    <location>
        <begin position="162"/>
        <end position="183"/>
    </location>
</feature>
<evidence type="ECO:0000313" key="7">
    <source>
        <dbReference type="Proteomes" id="UP001324427"/>
    </source>
</evidence>
<evidence type="ECO:0000259" key="5">
    <source>
        <dbReference type="PROSITE" id="PS50850"/>
    </source>
</evidence>
<dbReference type="Pfam" id="PF07690">
    <property type="entry name" value="MFS_1"/>
    <property type="match status" value="1"/>
</dbReference>
<keyword evidence="4" id="KW-0472">Membrane</keyword>
<comment type="caution">
    <text evidence="6">The sequence shown here is derived from an EMBL/GenBank/DDBJ whole genome shotgun (WGS) entry which is preliminary data.</text>
</comment>
<feature type="transmembrane region" description="Helical" evidence="4">
    <location>
        <begin position="256"/>
        <end position="278"/>
    </location>
</feature>
<feature type="transmembrane region" description="Helical" evidence="4">
    <location>
        <begin position="387"/>
        <end position="406"/>
    </location>
</feature>
<evidence type="ECO:0000313" key="6">
    <source>
        <dbReference type="EMBL" id="KAK4542008.1"/>
    </source>
</evidence>
<dbReference type="PROSITE" id="PS50850">
    <property type="entry name" value="MFS"/>
    <property type="match status" value="1"/>
</dbReference>
<dbReference type="InterPro" id="IPR020846">
    <property type="entry name" value="MFS_dom"/>
</dbReference>
<evidence type="ECO:0000256" key="3">
    <source>
        <dbReference type="SAM" id="MobiDB-lite"/>
    </source>
</evidence>
<dbReference type="InterPro" id="IPR011701">
    <property type="entry name" value="MFS"/>
</dbReference>
<dbReference type="GO" id="GO:0022857">
    <property type="term" value="F:transmembrane transporter activity"/>
    <property type="evidence" value="ECO:0007669"/>
    <property type="project" value="InterPro"/>
</dbReference>
<gene>
    <name evidence="6" type="ORF">LTR36_007208</name>
</gene>
<feature type="transmembrane region" description="Helical" evidence="4">
    <location>
        <begin position="457"/>
        <end position="478"/>
    </location>
</feature>
<proteinExistence type="inferred from homology"/>
<dbReference type="PANTHER" id="PTHR11360:SF130">
    <property type="entry name" value="MAJOR FACILITATOR SUPERFAMILY (MFS) PROFILE DOMAIN-CONTAINING PROTEIN-RELATED"/>
    <property type="match status" value="1"/>
</dbReference>
<dbReference type="InterPro" id="IPR050327">
    <property type="entry name" value="Proton-linked_MCT"/>
</dbReference>
<dbReference type="SUPFAM" id="SSF103473">
    <property type="entry name" value="MFS general substrate transporter"/>
    <property type="match status" value="1"/>
</dbReference>
<feature type="transmembrane region" description="Helical" evidence="4">
    <location>
        <begin position="189"/>
        <end position="212"/>
    </location>
</feature>
<dbReference type="GO" id="GO:0016020">
    <property type="term" value="C:membrane"/>
    <property type="evidence" value="ECO:0007669"/>
    <property type="project" value="UniProtKB-SubCell"/>
</dbReference>
<feature type="compositionally biased region" description="Basic and acidic residues" evidence="3">
    <location>
        <begin position="10"/>
        <end position="20"/>
    </location>
</feature>
<dbReference type="EMBL" id="JAVFHQ010000046">
    <property type="protein sequence ID" value="KAK4542008.1"/>
    <property type="molecule type" value="Genomic_DNA"/>
</dbReference>
<comment type="subcellular location">
    <subcellularLocation>
        <location evidence="1">Membrane</location>
        <topology evidence="1">Multi-pass membrane protein</topology>
    </subcellularLocation>
</comment>
<feature type="transmembrane region" description="Helical" evidence="4">
    <location>
        <begin position="418"/>
        <end position="437"/>
    </location>
</feature>
<evidence type="ECO:0000256" key="2">
    <source>
        <dbReference type="ARBA" id="ARBA00006727"/>
    </source>
</evidence>
<feature type="domain" description="Major facilitator superfamily (MFS) profile" evidence="5">
    <location>
        <begin position="99"/>
        <end position="476"/>
    </location>
</feature>
<sequence length="488" mass="52655">MAFGTQDHYNFGEKPEHDLSRGAGTSKSSTSSQADLDDIERASVQDHEVYEDSTNEKQPSRVSLELKRTASRASNVLGRVLTTRSIVDPGPPPDGGMKAWRQVACGWIVIFTTWGWVNSYGTFQTYYTLTLNESASTISWIGTVQNFLTFFIGAFSGRLLDAGLFVPTLIVGSVLQLLGIFLMSISTKYWHFMLTQGVLTGIGGGIFFTPALGLVTTYFSSRRAFALGIATTGNAVGGMIYPIIVQQILPKLGFAWTTRVLGFLNLGLLAIVVAFMRPRLPPRKSGPVIDWSAFREPPYAFFVAGLFFVIWAVYYTFYYIASFGVDKAGLTYTSSTVLVIVINGVGVPARVIPPFFADKVGQLNMMVPILFCLAIVAYSWLAVSDVSGLYVFTCFYGLVSAGFQCLMPSTVASITPDMSMVGTRLGMAFSTLSFAALTGPPLGGALQSTMGGQYTGASIWAATSTLIGAVLIGASRVAKVGWKLKVKV</sequence>
<keyword evidence="7" id="KW-1185">Reference proteome</keyword>
<evidence type="ECO:0000256" key="1">
    <source>
        <dbReference type="ARBA" id="ARBA00004141"/>
    </source>
</evidence>